<dbReference type="EMBL" id="UOFR01000029">
    <property type="protein sequence ID" value="VAW94583.1"/>
    <property type="molecule type" value="Genomic_DNA"/>
</dbReference>
<name>A0A3B1A382_9ZZZZ</name>
<dbReference type="PROSITE" id="PS50005">
    <property type="entry name" value="TPR"/>
    <property type="match status" value="1"/>
</dbReference>
<proteinExistence type="predicted"/>
<feature type="compositionally biased region" description="Basic and acidic residues" evidence="1">
    <location>
        <begin position="668"/>
        <end position="677"/>
    </location>
</feature>
<dbReference type="Gene3D" id="1.25.40.10">
    <property type="entry name" value="Tetratricopeptide repeat domain"/>
    <property type="match status" value="3"/>
</dbReference>
<gene>
    <name evidence="2" type="ORF">MNBD_GAMMA21-2976</name>
</gene>
<dbReference type="InterPro" id="IPR011990">
    <property type="entry name" value="TPR-like_helical_dom_sf"/>
</dbReference>
<dbReference type="PROSITE" id="PS51257">
    <property type="entry name" value="PROKAR_LIPOPROTEIN"/>
    <property type="match status" value="1"/>
</dbReference>
<feature type="compositionally biased region" description="Basic and acidic residues" evidence="1">
    <location>
        <begin position="629"/>
        <end position="638"/>
    </location>
</feature>
<feature type="region of interest" description="Disordered" evidence="1">
    <location>
        <begin position="629"/>
        <end position="677"/>
    </location>
</feature>
<feature type="compositionally biased region" description="Low complexity" evidence="1">
    <location>
        <begin position="647"/>
        <end position="664"/>
    </location>
</feature>
<reference evidence="2" key="1">
    <citation type="submission" date="2018-06" db="EMBL/GenBank/DDBJ databases">
        <authorList>
            <person name="Zhirakovskaya E."/>
        </authorList>
    </citation>
    <scope>NUCLEOTIDE SEQUENCE</scope>
</reference>
<dbReference type="AlphaFoldDB" id="A0A3B1A382"/>
<protein>
    <submittedName>
        <fullName evidence="2">Uncharacterized protein</fullName>
    </submittedName>
</protein>
<evidence type="ECO:0000313" key="2">
    <source>
        <dbReference type="EMBL" id="VAW94583.1"/>
    </source>
</evidence>
<sequence length="677" mass="77540">MKQRTLLTLLFSLLSFSCLSTPGYAEEKKETLQATEIYDLRYGETLFNYFQQKYFSAITNLMVANVRDPIQVQGEDPNLLLGGLYLAYGMHNDASVLFQELLSSESLPATHDKAWYYIAKLRYLKGYTAQAEQALIKIKDTLPEEREAERLHLLANIYINQKKYPQAIELLKDFDGSSEWEAYAQFNLGVALVKAGQLEDGTELLNEVSSLDPFSINHELNALRDKAALALGFTYMRANRPTDAETQFKRIRLNGPLSNKALLGLGWSFTSQEKYTAALSPWLELQNRKALATTVQESMIAIPFTIEKLGKKRLAMKHYQYAINAYGDEINRLEDVMVAVQRGELIEAMRPANIDDESSLPLNSFGLPKSVSAPYLNQMMATNTFQEAYKNYQSLIHLKYILKRWWSQLPAYELMLNERRNAYYKKLPEVASDARLKGISTMQDTRNKFATEIKRIKKESDGFALVTEEEEELVLILKNVETNLALLSKTQDMSYEYEKFKLLKGVLDFKLQSEFIPRLWSVQNNLKELDRALDQTRKSKRSLVKTANNAPKFFEGYDKKIAWSKTRITNLVSRLDTSIKRQEQYIEKIAREGLIKRRQQLENYHVRARFGIARLYDSLIIDKDKKATEAALKQKEAEQADDELADESPSAPNESSSAPEAPAPTDENLTKEDQNAQ</sequence>
<dbReference type="Pfam" id="PF13432">
    <property type="entry name" value="TPR_16"/>
    <property type="match status" value="1"/>
</dbReference>
<accession>A0A3B1A382</accession>
<dbReference type="InterPro" id="IPR019734">
    <property type="entry name" value="TPR_rpt"/>
</dbReference>
<organism evidence="2">
    <name type="scientific">hydrothermal vent metagenome</name>
    <dbReference type="NCBI Taxonomy" id="652676"/>
    <lineage>
        <taxon>unclassified sequences</taxon>
        <taxon>metagenomes</taxon>
        <taxon>ecological metagenomes</taxon>
    </lineage>
</organism>
<evidence type="ECO:0000256" key="1">
    <source>
        <dbReference type="SAM" id="MobiDB-lite"/>
    </source>
</evidence>
<dbReference type="SUPFAM" id="SSF48452">
    <property type="entry name" value="TPR-like"/>
    <property type="match status" value="2"/>
</dbReference>